<protein>
    <submittedName>
        <fullName evidence="2">Uncharacterized protein</fullName>
    </submittedName>
</protein>
<name>A0A2J6WKF2_9BACT</name>
<comment type="caution">
    <text evidence="2">The sequence shown here is derived from an EMBL/GenBank/DDBJ whole genome shotgun (WGS) entry which is preliminary data.</text>
</comment>
<reference evidence="2 3" key="1">
    <citation type="submission" date="2018-01" db="EMBL/GenBank/DDBJ databases">
        <title>Metagenomic assembled genomes from two thermal pools in the Uzon Caldera, Kamchatka, Russia.</title>
        <authorList>
            <person name="Wilkins L."/>
            <person name="Ettinger C."/>
        </authorList>
    </citation>
    <scope>NUCLEOTIDE SEQUENCE [LARGE SCALE GENOMIC DNA]</scope>
    <source>
        <strain evidence="2">ZAV-05</strain>
    </source>
</reference>
<accession>A0A2J6WKF2</accession>
<keyword evidence="1" id="KW-0472">Membrane</keyword>
<dbReference type="Proteomes" id="UP000242881">
    <property type="component" value="Unassembled WGS sequence"/>
</dbReference>
<feature type="transmembrane region" description="Helical" evidence="1">
    <location>
        <begin position="6"/>
        <end position="23"/>
    </location>
</feature>
<sequence>MPYWYGAFVVVIALMLFSYINVASVDKFALKIFDANGNLVKEETVTKKDLERIDAPLPISKAFHPIKKF</sequence>
<evidence type="ECO:0000313" key="3">
    <source>
        <dbReference type="Proteomes" id="UP000242881"/>
    </source>
</evidence>
<dbReference type="EMBL" id="PNIN01000048">
    <property type="protein sequence ID" value="PMP70853.1"/>
    <property type="molecule type" value="Genomic_DNA"/>
</dbReference>
<organism evidence="2 3">
    <name type="scientific">Calditerrivibrio nitroreducens</name>
    <dbReference type="NCBI Taxonomy" id="477976"/>
    <lineage>
        <taxon>Bacteria</taxon>
        <taxon>Pseudomonadati</taxon>
        <taxon>Deferribacterota</taxon>
        <taxon>Deferribacteres</taxon>
        <taxon>Deferribacterales</taxon>
        <taxon>Calditerrivibrionaceae</taxon>
    </lineage>
</organism>
<keyword evidence="1" id="KW-1133">Transmembrane helix</keyword>
<evidence type="ECO:0000313" key="2">
    <source>
        <dbReference type="EMBL" id="PMP70853.1"/>
    </source>
</evidence>
<dbReference type="AlphaFoldDB" id="A0A2J6WKF2"/>
<evidence type="ECO:0000256" key="1">
    <source>
        <dbReference type="SAM" id="Phobius"/>
    </source>
</evidence>
<keyword evidence="1" id="KW-0812">Transmembrane</keyword>
<proteinExistence type="predicted"/>
<gene>
    <name evidence="2" type="ORF">C0187_04865</name>
</gene>